<dbReference type="InterPro" id="IPR036412">
    <property type="entry name" value="HAD-like_sf"/>
</dbReference>
<evidence type="ECO:0000256" key="2">
    <source>
        <dbReference type="ARBA" id="ARBA00004818"/>
    </source>
</evidence>
<organism evidence="5 6">
    <name type="scientific">Acinetobacter pollinis</name>
    <dbReference type="NCBI Taxonomy" id="2605270"/>
    <lineage>
        <taxon>Bacteria</taxon>
        <taxon>Pseudomonadati</taxon>
        <taxon>Pseudomonadota</taxon>
        <taxon>Gammaproteobacteria</taxon>
        <taxon>Moraxellales</taxon>
        <taxon>Moraxellaceae</taxon>
        <taxon>Acinetobacter</taxon>
    </lineage>
</organism>
<comment type="similarity">
    <text evidence="3">Belongs to the HAD-like hydrolase superfamily. CbbY/CbbZ/Gph/YieH family.</text>
</comment>
<comment type="catalytic activity">
    <reaction evidence="1">
        <text>2-phosphoglycolate + H2O = glycolate + phosphate</text>
        <dbReference type="Rhea" id="RHEA:14369"/>
        <dbReference type="ChEBI" id="CHEBI:15377"/>
        <dbReference type="ChEBI" id="CHEBI:29805"/>
        <dbReference type="ChEBI" id="CHEBI:43474"/>
        <dbReference type="ChEBI" id="CHEBI:58033"/>
        <dbReference type="EC" id="3.1.3.18"/>
    </reaction>
</comment>
<dbReference type="Gene3D" id="3.40.50.1000">
    <property type="entry name" value="HAD superfamily/HAD-like"/>
    <property type="match status" value="1"/>
</dbReference>
<dbReference type="SFLD" id="SFLDS00003">
    <property type="entry name" value="Haloacid_Dehalogenase"/>
    <property type="match status" value="1"/>
</dbReference>
<sequence length="221" mass="24893">MTIAKLDERQCILFDLDGTLVDTVKDITGAMNQALTHFNLPLVQESQIRVWVGEGSEKLCRTVLASMECTFISPEVLCAYYLKYYEKDFCIYSGIFSGVIEFLEVCRARHLKMACVTNKPKLLAIKILTQLNLIQYFPLVIGGDSLSEKKPSPMPLLYAIENFAIQSKHVLMIGDSKNDIKAARAAQIDCIIMSYGYNHGESIYDSHPQEVIDNLTQLLNN</sequence>
<dbReference type="SFLD" id="SFLDG01135">
    <property type="entry name" value="C1.5.6:_HAD__Beta-PGM__Phospha"/>
    <property type="match status" value="1"/>
</dbReference>
<dbReference type="SUPFAM" id="SSF56784">
    <property type="entry name" value="HAD-like"/>
    <property type="match status" value="1"/>
</dbReference>
<comment type="pathway">
    <text evidence="2">Organic acid metabolism; glycolate biosynthesis; glycolate from 2-phosphoglycolate: step 1/1.</text>
</comment>
<evidence type="ECO:0000256" key="3">
    <source>
        <dbReference type="ARBA" id="ARBA00006171"/>
    </source>
</evidence>
<evidence type="ECO:0000256" key="4">
    <source>
        <dbReference type="ARBA" id="ARBA00013078"/>
    </source>
</evidence>
<evidence type="ECO:0000313" key="6">
    <source>
        <dbReference type="Proteomes" id="UP001339883"/>
    </source>
</evidence>
<gene>
    <name evidence="5" type="ORF">I2F25_06745</name>
</gene>
<protein>
    <recommendedName>
        <fullName evidence="4">phosphoglycolate phosphatase</fullName>
        <ecNumber evidence="4">3.1.3.18</ecNumber>
    </recommendedName>
</protein>
<dbReference type="InterPro" id="IPR006439">
    <property type="entry name" value="HAD-SF_hydro_IA"/>
</dbReference>
<dbReference type="SFLD" id="SFLDG01129">
    <property type="entry name" value="C1.5:_HAD__Beta-PGM__Phosphata"/>
    <property type="match status" value="1"/>
</dbReference>
<reference evidence="5 6" key="1">
    <citation type="submission" date="2019-08" db="EMBL/GenBank/DDBJ databases">
        <title>Five species of Acinetobacter isolated from floral nectar and animal pollinators.</title>
        <authorList>
            <person name="Hendry T.A."/>
        </authorList>
    </citation>
    <scope>NUCLEOTIDE SEQUENCE [LARGE SCALE GENOMIC DNA]</scope>
    <source>
        <strain evidence="5 6">MD18.27</strain>
    </source>
</reference>
<dbReference type="Gene3D" id="1.10.150.240">
    <property type="entry name" value="Putative phosphatase, domain 2"/>
    <property type="match status" value="1"/>
</dbReference>
<name>A0ABU6DSR0_9GAMM</name>
<dbReference type="RefSeq" id="WP_195771583.1">
    <property type="nucleotide sequence ID" value="NZ_VTDN01000004.1"/>
</dbReference>
<dbReference type="PANTHER" id="PTHR43434">
    <property type="entry name" value="PHOSPHOGLYCOLATE PHOSPHATASE"/>
    <property type="match status" value="1"/>
</dbReference>
<dbReference type="PANTHER" id="PTHR43434:SF1">
    <property type="entry name" value="PHOSPHOGLYCOLATE PHOSPHATASE"/>
    <property type="match status" value="1"/>
</dbReference>
<dbReference type="EMBL" id="VTDN01000004">
    <property type="protein sequence ID" value="MEB5476740.1"/>
    <property type="molecule type" value="Genomic_DNA"/>
</dbReference>
<keyword evidence="5" id="KW-0378">Hydrolase</keyword>
<comment type="caution">
    <text evidence="5">The sequence shown here is derived from an EMBL/GenBank/DDBJ whole genome shotgun (WGS) entry which is preliminary data.</text>
</comment>
<proteinExistence type="inferred from homology"/>
<dbReference type="Proteomes" id="UP001339883">
    <property type="component" value="Unassembled WGS sequence"/>
</dbReference>
<dbReference type="GO" id="GO:0008967">
    <property type="term" value="F:phosphoglycolate phosphatase activity"/>
    <property type="evidence" value="ECO:0007669"/>
    <property type="project" value="UniProtKB-EC"/>
</dbReference>
<dbReference type="InterPro" id="IPR023198">
    <property type="entry name" value="PGP-like_dom2"/>
</dbReference>
<dbReference type="InterPro" id="IPR050155">
    <property type="entry name" value="HAD-like_hydrolase_sf"/>
</dbReference>
<accession>A0ABU6DSR0</accession>
<dbReference type="NCBIfam" id="TIGR01549">
    <property type="entry name" value="HAD-SF-IA-v1"/>
    <property type="match status" value="1"/>
</dbReference>
<dbReference type="InterPro" id="IPR041492">
    <property type="entry name" value="HAD_2"/>
</dbReference>
<keyword evidence="6" id="KW-1185">Reference proteome</keyword>
<evidence type="ECO:0000313" key="5">
    <source>
        <dbReference type="EMBL" id="MEB5476740.1"/>
    </source>
</evidence>
<evidence type="ECO:0000256" key="1">
    <source>
        <dbReference type="ARBA" id="ARBA00000830"/>
    </source>
</evidence>
<dbReference type="EC" id="3.1.3.18" evidence="4"/>
<dbReference type="CDD" id="cd16417">
    <property type="entry name" value="HAD_PGPase"/>
    <property type="match status" value="1"/>
</dbReference>
<dbReference type="NCBIfam" id="NF009695">
    <property type="entry name" value="PRK13222.1-2"/>
    <property type="match status" value="1"/>
</dbReference>
<dbReference type="InterPro" id="IPR023214">
    <property type="entry name" value="HAD_sf"/>
</dbReference>
<dbReference type="Pfam" id="PF13419">
    <property type="entry name" value="HAD_2"/>
    <property type="match status" value="1"/>
</dbReference>